<keyword evidence="1" id="KW-0812">Transmembrane</keyword>
<keyword evidence="1" id="KW-1133">Transmembrane helix</keyword>
<feature type="transmembrane region" description="Helical" evidence="1">
    <location>
        <begin position="979"/>
        <end position="1005"/>
    </location>
</feature>
<dbReference type="InterPro" id="IPR027463">
    <property type="entry name" value="AcrB_DN_DC_subdom"/>
</dbReference>
<dbReference type="Gene3D" id="3.30.70.1440">
    <property type="entry name" value="Multidrug efflux transporter AcrB pore domain"/>
    <property type="match status" value="1"/>
</dbReference>
<dbReference type="Proteomes" id="UP000318717">
    <property type="component" value="Unassembled WGS sequence"/>
</dbReference>
<feature type="transmembrane region" description="Helical" evidence="1">
    <location>
        <begin position="331"/>
        <end position="350"/>
    </location>
</feature>
<feature type="transmembrane region" description="Helical" evidence="1">
    <location>
        <begin position="946"/>
        <end position="967"/>
    </location>
</feature>
<keyword evidence="3" id="KW-1185">Reference proteome</keyword>
<evidence type="ECO:0000313" key="2">
    <source>
        <dbReference type="EMBL" id="GEA49415.1"/>
    </source>
</evidence>
<feature type="transmembrane region" description="Helical" evidence="1">
    <location>
        <begin position="901"/>
        <end position="925"/>
    </location>
</feature>
<dbReference type="GO" id="GO:0005886">
    <property type="term" value="C:plasma membrane"/>
    <property type="evidence" value="ECO:0007669"/>
    <property type="project" value="TreeGrafter"/>
</dbReference>
<organism evidence="2 3">
    <name type="scientific">Vibrio inusitatus NBRC 102082</name>
    <dbReference type="NCBI Taxonomy" id="1219070"/>
    <lineage>
        <taxon>Bacteria</taxon>
        <taxon>Pseudomonadati</taxon>
        <taxon>Pseudomonadota</taxon>
        <taxon>Gammaproteobacteria</taxon>
        <taxon>Vibrionales</taxon>
        <taxon>Vibrionaceae</taxon>
        <taxon>Vibrio</taxon>
    </lineage>
</organism>
<dbReference type="Gene3D" id="3.30.2090.10">
    <property type="entry name" value="Multidrug efflux transporter AcrB TolC docking domain, DN and DC subdomains"/>
    <property type="match status" value="2"/>
</dbReference>
<evidence type="ECO:0000313" key="3">
    <source>
        <dbReference type="Proteomes" id="UP000318717"/>
    </source>
</evidence>
<feature type="transmembrane region" description="Helical" evidence="1">
    <location>
        <begin position="871"/>
        <end position="895"/>
    </location>
</feature>
<feature type="transmembrane region" description="Helical" evidence="1">
    <location>
        <begin position="357"/>
        <end position="377"/>
    </location>
</feature>
<dbReference type="AlphaFoldDB" id="A0A4Y3HQU5"/>
<comment type="caution">
    <text evidence="2">The sequence shown here is derived from an EMBL/GenBank/DDBJ whole genome shotgun (WGS) entry which is preliminary data.</text>
</comment>
<reference evidence="2 3" key="1">
    <citation type="submission" date="2019-06" db="EMBL/GenBank/DDBJ databases">
        <title>Whole genome shotgun sequence of Vibrio inusitatus NBRC 102082.</title>
        <authorList>
            <person name="Hosoyama A."/>
            <person name="Uohara A."/>
            <person name="Ohji S."/>
            <person name="Ichikawa N."/>
        </authorList>
    </citation>
    <scope>NUCLEOTIDE SEQUENCE [LARGE SCALE GENOMIC DNA]</scope>
    <source>
        <strain evidence="2 3">NBRC 102082</strain>
    </source>
</reference>
<sequence length="1023" mass="109995">MFRFFITRPKLAIVLSIFISVAGLISAYLSPMGRYPDVARLTIAVDTWMDGATAEVVTKTIAPEIEKQVNGVAGMQYMKSTSGSDGTYSLEVIFDNSTNADNAVTLVQNRVNLALPELPGDVMRNGVKVEKLSNGMLIGLSIQDSSGEATDTQISAFAGGQFKEALQRIPGISKVDVLGEKKYAMRIWLNPNKMRQLSVDVTAIQNAIATQNKISPAGSLVGDLLEYPLTVDGGLTNKQQFENIVIRGDALHRKVFLKDVAKVELGAEVYTANAYAGVSAGSVVFIYKTPDANAVEVGNAVAELVTSIKSEYQIEYVYDATNFVHGAIDNVLETLLLALVVVGMVTLIFMQSLRLTFITVTAIPVSLIGTFAFMYALGIDINIISMLGLVMAIGIVVDAAIIVIEATEYELNHNPELTVPEAVGIALDKVVAPIIASALVLLSVFAPTIFMSGMTGIIYSEFGIVLSVSVLVSTVVALSLTPALCALFMKPPKKGFIARNVERVIGFKISAFTGVTSGFVRFPLLSIVLLGIGVWFAIDHGKDLPQGMLPAEDTSAVFVVGGFEPGTALSVTDNHTIEVVEALQKIPGVRNSIAASGFNLLNGNADMSSFLILLNLENIEQRDLSDEKITAEANTILQAMDIEGFAFKPPVIPELGMVDGVNFVLIDHYARSPIELGQDTHAIIEQLNGKESISLAMTQFAVNKPSIKLNINRNKMLEYGISYAELVDGMQAHFGGQYVNTFNLDGRNYKVMMQNAPEYRLDKKALQNVYINYANGMSQPAAKLFSVEPITVPNFLNRFNGMQSVSIDVLPTGSTGAAIETLQQLELPEGYSIEFTGTAKEEIEAGSQATIILAVALLITYLVLVGQYESWLIPAAIMTMVPTAVIGIIAGVELLGSEVTIFTQLAAVLLVGMAVRNAILIVEYAKELREIQGLPVKKAAVEALRLRARAVFMTAFSFAVGLVPLMLSDAIGSGAQQALGWASFGGIVTATFLGCIAACVLFVIFQSIRERFRSPKLNVQIAQ</sequence>
<feature type="transmembrane region" description="Helical" evidence="1">
    <location>
        <begin position="430"/>
        <end position="450"/>
    </location>
</feature>
<dbReference type="Gene3D" id="3.30.70.1430">
    <property type="entry name" value="Multidrug efflux transporter AcrB pore domain"/>
    <property type="match status" value="2"/>
</dbReference>
<feature type="transmembrane region" description="Helical" evidence="1">
    <location>
        <begin position="509"/>
        <end position="538"/>
    </location>
</feature>
<dbReference type="PANTHER" id="PTHR32063:SF76">
    <property type="entry name" value="EFFLUX PUMP MEMBRANE TRANSPORTER"/>
    <property type="match status" value="1"/>
</dbReference>
<dbReference type="OrthoDB" id="5833256at2"/>
<gene>
    <name evidence="2" type="ORF">VIN01S_02190</name>
</gene>
<dbReference type="InterPro" id="IPR001036">
    <property type="entry name" value="Acrflvin-R"/>
</dbReference>
<dbReference type="PANTHER" id="PTHR32063">
    <property type="match status" value="1"/>
</dbReference>
<dbReference type="Gene3D" id="3.30.70.1320">
    <property type="entry name" value="Multidrug efflux transporter AcrB pore domain like"/>
    <property type="match status" value="1"/>
</dbReference>
<dbReference type="SUPFAM" id="SSF82714">
    <property type="entry name" value="Multidrug efflux transporter AcrB TolC docking domain, DN and DC subdomains"/>
    <property type="match status" value="2"/>
</dbReference>
<accession>A0A4Y3HQU5</accession>
<feature type="transmembrane region" description="Helical" evidence="1">
    <location>
        <begin position="845"/>
        <end position="864"/>
    </location>
</feature>
<dbReference type="SUPFAM" id="SSF82866">
    <property type="entry name" value="Multidrug efflux transporter AcrB transmembrane domain"/>
    <property type="match status" value="2"/>
</dbReference>
<protein>
    <submittedName>
        <fullName evidence="2">Transporter</fullName>
    </submittedName>
</protein>
<dbReference type="PRINTS" id="PR00702">
    <property type="entry name" value="ACRIFLAVINRP"/>
</dbReference>
<dbReference type="Gene3D" id="1.20.1640.10">
    <property type="entry name" value="Multidrug efflux transporter AcrB transmembrane domain"/>
    <property type="match status" value="2"/>
</dbReference>
<proteinExistence type="predicted"/>
<dbReference type="EMBL" id="BJLF01000001">
    <property type="protein sequence ID" value="GEA49415.1"/>
    <property type="molecule type" value="Genomic_DNA"/>
</dbReference>
<keyword evidence="1" id="KW-0472">Membrane</keyword>
<feature type="transmembrane region" description="Helical" evidence="1">
    <location>
        <begin position="383"/>
        <end position="404"/>
    </location>
</feature>
<name>A0A4Y3HQU5_9VIBR</name>
<feature type="transmembrane region" description="Helical" evidence="1">
    <location>
        <begin position="462"/>
        <end position="488"/>
    </location>
</feature>
<evidence type="ECO:0000256" key="1">
    <source>
        <dbReference type="SAM" id="Phobius"/>
    </source>
</evidence>
<dbReference type="RefSeq" id="WP_141343776.1">
    <property type="nucleotide sequence ID" value="NZ_BJLF01000001.1"/>
</dbReference>
<dbReference type="SUPFAM" id="SSF82693">
    <property type="entry name" value="Multidrug efflux transporter AcrB pore domain, PN1, PN2, PC1 and PC2 subdomains"/>
    <property type="match status" value="3"/>
</dbReference>
<dbReference type="GO" id="GO:0042910">
    <property type="term" value="F:xenobiotic transmembrane transporter activity"/>
    <property type="evidence" value="ECO:0007669"/>
    <property type="project" value="TreeGrafter"/>
</dbReference>
<dbReference type="Pfam" id="PF00873">
    <property type="entry name" value="ACR_tran"/>
    <property type="match status" value="1"/>
</dbReference>